<evidence type="ECO:0000313" key="3">
    <source>
        <dbReference type="Proteomes" id="UP001189429"/>
    </source>
</evidence>
<comment type="caution">
    <text evidence="2">The sequence shown here is derived from an EMBL/GenBank/DDBJ whole genome shotgun (WGS) entry which is preliminary data.</text>
</comment>
<dbReference type="Proteomes" id="UP001189429">
    <property type="component" value="Unassembled WGS sequence"/>
</dbReference>
<feature type="non-terminal residue" evidence="2">
    <location>
        <position position="251"/>
    </location>
</feature>
<evidence type="ECO:0000256" key="1">
    <source>
        <dbReference type="SAM" id="SignalP"/>
    </source>
</evidence>
<evidence type="ECO:0000313" key="2">
    <source>
        <dbReference type="EMBL" id="CAK0799604.1"/>
    </source>
</evidence>
<accession>A0ABN9Q1T3</accession>
<gene>
    <name evidence="2" type="ORF">PCOR1329_LOCUS8000</name>
</gene>
<name>A0ABN9Q1T3_9DINO</name>
<keyword evidence="3" id="KW-1185">Reference proteome</keyword>
<proteinExistence type="predicted"/>
<keyword evidence="1" id="KW-0732">Signal</keyword>
<sequence>MRVRSHGAISAGAVLFAGQAQAAFLAVPLNSTDAAQAQPHSETLSLESASALRSIIHDLVGLPLDGIWTNKQNESAVVRGSVVDWTGVRAAAWTLDGVGAKRYSATVGDHTYIGELSGNMLTWSNGDTWVKQSGSTSGSAPDRDEFLERCTEHVKDLVLTLDRGYTHAQLQTLLGSECTLSRQFPETHATKFRTHEACVRFAEELTKVRFNELEKGESADQYTAFCDNYLLAVGPSRHRVWIVGQRPLGCS</sequence>
<dbReference type="EMBL" id="CAUYUJ010002188">
    <property type="protein sequence ID" value="CAK0799604.1"/>
    <property type="molecule type" value="Genomic_DNA"/>
</dbReference>
<organism evidence="2 3">
    <name type="scientific">Prorocentrum cordatum</name>
    <dbReference type="NCBI Taxonomy" id="2364126"/>
    <lineage>
        <taxon>Eukaryota</taxon>
        <taxon>Sar</taxon>
        <taxon>Alveolata</taxon>
        <taxon>Dinophyceae</taxon>
        <taxon>Prorocentrales</taxon>
        <taxon>Prorocentraceae</taxon>
        <taxon>Prorocentrum</taxon>
    </lineage>
</organism>
<reference evidence="2" key="1">
    <citation type="submission" date="2023-10" db="EMBL/GenBank/DDBJ databases">
        <authorList>
            <person name="Chen Y."/>
            <person name="Shah S."/>
            <person name="Dougan E. K."/>
            <person name="Thang M."/>
            <person name="Chan C."/>
        </authorList>
    </citation>
    <scope>NUCLEOTIDE SEQUENCE [LARGE SCALE GENOMIC DNA]</scope>
</reference>
<feature type="chain" id="PRO_5046766151" evidence="1">
    <location>
        <begin position="23"/>
        <end position="251"/>
    </location>
</feature>
<protein>
    <submittedName>
        <fullName evidence="2">Uncharacterized protein</fullName>
    </submittedName>
</protein>
<feature type="signal peptide" evidence="1">
    <location>
        <begin position="1"/>
        <end position="22"/>
    </location>
</feature>